<name>A0A132BAS3_MOLSC</name>
<dbReference type="SUPFAM" id="SSF51316">
    <property type="entry name" value="Mss4-like"/>
    <property type="match status" value="2"/>
</dbReference>
<dbReference type="InterPro" id="IPR011057">
    <property type="entry name" value="Mss4-like_sf"/>
</dbReference>
<dbReference type="Proteomes" id="UP000070700">
    <property type="component" value="Unassembled WGS sequence"/>
</dbReference>
<evidence type="ECO:0000313" key="6">
    <source>
        <dbReference type="EMBL" id="KUJ09478.1"/>
    </source>
</evidence>
<evidence type="ECO:0000313" key="7">
    <source>
        <dbReference type="Proteomes" id="UP000070700"/>
    </source>
</evidence>
<evidence type="ECO:0000256" key="1">
    <source>
        <dbReference type="ARBA" id="ARBA00005495"/>
    </source>
</evidence>
<evidence type="ECO:0000259" key="5">
    <source>
        <dbReference type="PROSITE" id="PS51891"/>
    </source>
</evidence>
<dbReference type="Pfam" id="PF04828">
    <property type="entry name" value="GFA"/>
    <property type="match status" value="1"/>
</dbReference>
<dbReference type="GeneID" id="28827617"/>
<dbReference type="OrthoDB" id="5422068at2759"/>
<dbReference type="PANTHER" id="PTHR33337:SF40">
    <property type="entry name" value="CENP-V_GFA DOMAIN-CONTAINING PROTEIN-RELATED"/>
    <property type="match status" value="1"/>
</dbReference>
<dbReference type="GO" id="GO:0016846">
    <property type="term" value="F:carbon-sulfur lyase activity"/>
    <property type="evidence" value="ECO:0007669"/>
    <property type="project" value="InterPro"/>
</dbReference>
<dbReference type="RefSeq" id="XP_018063833.1">
    <property type="nucleotide sequence ID" value="XM_018217891.1"/>
</dbReference>
<sequence>MPLPDHAFTLHGGCNCRAIRYKIEVPAFKDRFMHPTRDQAHLPEREKIRFPMSLVCHCNDCRRGTGALITYAFACLNSYVSFQIESRSKKDSDKNEWIPAAKIFPPAEFKEKDDTFLEFYASTDARRRSFCSRCGVSLTYNSVSMPEPWPAFLDVWTGTIDSEDLEKDWLIPVRHCWIDVEIPWIGKLACQGSGGIPRHEGGSDFQ</sequence>
<feature type="domain" description="CENP-V/GFA" evidence="5">
    <location>
        <begin position="10"/>
        <end position="170"/>
    </location>
</feature>
<comment type="similarity">
    <text evidence="1">Belongs to the Gfa family.</text>
</comment>
<dbReference type="KEGG" id="psco:LY89DRAFT_711244"/>
<accession>A0A132BAS3</accession>
<dbReference type="EMBL" id="KQ947432">
    <property type="protein sequence ID" value="KUJ09478.1"/>
    <property type="molecule type" value="Genomic_DNA"/>
</dbReference>
<organism evidence="6 7">
    <name type="scientific">Mollisia scopiformis</name>
    <name type="common">Conifer needle endophyte fungus</name>
    <name type="synonym">Phialocephala scopiformis</name>
    <dbReference type="NCBI Taxonomy" id="149040"/>
    <lineage>
        <taxon>Eukaryota</taxon>
        <taxon>Fungi</taxon>
        <taxon>Dikarya</taxon>
        <taxon>Ascomycota</taxon>
        <taxon>Pezizomycotina</taxon>
        <taxon>Leotiomycetes</taxon>
        <taxon>Helotiales</taxon>
        <taxon>Mollisiaceae</taxon>
        <taxon>Mollisia</taxon>
    </lineage>
</organism>
<keyword evidence="7" id="KW-1185">Reference proteome</keyword>
<dbReference type="InParanoid" id="A0A132BAS3"/>
<gene>
    <name evidence="6" type="ORF">LY89DRAFT_711244</name>
</gene>
<dbReference type="InterPro" id="IPR006913">
    <property type="entry name" value="CENP-V/GFA"/>
</dbReference>
<protein>
    <recommendedName>
        <fullName evidence="5">CENP-V/GFA domain-containing protein</fullName>
    </recommendedName>
</protein>
<dbReference type="GO" id="GO:0046872">
    <property type="term" value="F:metal ion binding"/>
    <property type="evidence" value="ECO:0007669"/>
    <property type="project" value="UniProtKB-KW"/>
</dbReference>
<dbReference type="Gene3D" id="3.90.1590.10">
    <property type="entry name" value="glutathione-dependent formaldehyde- activating enzyme (gfa)"/>
    <property type="match status" value="1"/>
</dbReference>
<keyword evidence="4" id="KW-0456">Lyase</keyword>
<reference evidence="6 7" key="1">
    <citation type="submission" date="2015-10" db="EMBL/GenBank/DDBJ databases">
        <title>Full genome of DAOMC 229536 Phialocephala scopiformis, a fungal endophyte of spruce producing the potent anti-insectan compound rugulosin.</title>
        <authorList>
            <consortium name="DOE Joint Genome Institute"/>
            <person name="Walker A.K."/>
            <person name="Frasz S.L."/>
            <person name="Seifert K.A."/>
            <person name="Miller J.D."/>
            <person name="Mondo S.J."/>
            <person name="Labutti K."/>
            <person name="Lipzen A."/>
            <person name="Dockter R."/>
            <person name="Kennedy M."/>
            <person name="Grigoriev I.V."/>
            <person name="Spatafora J.W."/>
        </authorList>
    </citation>
    <scope>NUCLEOTIDE SEQUENCE [LARGE SCALE GENOMIC DNA]</scope>
    <source>
        <strain evidence="6 7">CBS 120377</strain>
    </source>
</reference>
<keyword evidence="3" id="KW-0862">Zinc</keyword>
<keyword evidence="2" id="KW-0479">Metal-binding</keyword>
<evidence type="ECO:0000256" key="2">
    <source>
        <dbReference type="ARBA" id="ARBA00022723"/>
    </source>
</evidence>
<dbReference type="PROSITE" id="PS51891">
    <property type="entry name" value="CENP_V_GFA"/>
    <property type="match status" value="1"/>
</dbReference>
<dbReference type="PANTHER" id="PTHR33337">
    <property type="entry name" value="GFA DOMAIN-CONTAINING PROTEIN"/>
    <property type="match status" value="1"/>
</dbReference>
<evidence type="ECO:0000256" key="4">
    <source>
        <dbReference type="ARBA" id="ARBA00023239"/>
    </source>
</evidence>
<proteinExistence type="inferred from homology"/>
<evidence type="ECO:0000256" key="3">
    <source>
        <dbReference type="ARBA" id="ARBA00022833"/>
    </source>
</evidence>
<dbReference type="AlphaFoldDB" id="A0A132BAS3"/>